<proteinExistence type="predicted"/>
<dbReference type="EMBL" id="CP031166">
    <property type="protein sequence ID" value="AXV09961.1"/>
    <property type="molecule type" value="Genomic_DNA"/>
</dbReference>
<name>A0A346Y664_9ACTN</name>
<evidence type="ECO:0000256" key="1">
    <source>
        <dbReference type="SAM" id="MobiDB-lite"/>
    </source>
</evidence>
<dbReference type="OrthoDB" id="1425703at2"/>
<accession>A0A346Y664</accession>
<evidence type="ECO:0000313" key="2">
    <source>
        <dbReference type="EMBL" id="AXV09961.1"/>
    </source>
</evidence>
<geneLocation type="plasmid" evidence="3">
    <name>pedy32-46i</name>
</geneLocation>
<dbReference type="KEGG" id="euz:DVS28_b0191"/>
<gene>
    <name evidence="2" type="ORF">DVS28_b0191</name>
</gene>
<dbReference type="AlphaFoldDB" id="A0A346Y664"/>
<reference evidence="2 3" key="1">
    <citation type="submission" date="2018-09" db="EMBL/GenBank/DDBJ databases">
        <title>Complete genome sequence of Euzebya sp. DY32-46 isolated from seawater of Pacific Ocean.</title>
        <authorList>
            <person name="Xu L."/>
            <person name="Wu Y.-H."/>
            <person name="Xu X.-W."/>
        </authorList>
    </citation>
    <scope>NUCLEOTIDE SEQUENCE [LARGE SCALE GENOMIC DNA]</scope>
    <source>
        <strain evidence="2 3">DY32-46</strain>
        <plasmid evidence="3">pedy32-46i</plasmid>
    </source>
</reference>
<evidence type="ECO:0008006" key="4">
    <source>
        <dbReference type="Google" id="ProtNLM"/>
    </source>
</evidence>
<feature type="region of interest" description="Disordered" evidence="1">
    <location>
        <begin position="236"/>
        <end position="287"/>
    </location>
</feature>
<keyword evidence="3" id="KW-1185">Reference proteome</keyword>
<organism evidence="2 3">
    <name type="scientific">Euzebya pacifica</name>
    <dbReference type="NCBI Taxonomy" id="1608957"/>
    <lineage>
        <taxon>Bacteria</taxon>
        <taxon>Bacillati</taxon>
        <taxon>Actinomycetota</taxon>
        <taxon>Nitriliruptoria</taxon>
        <taxon>Euzebyales</taxon>
    </lineage>
</organism>
<dbReference type="InterPro" id="IPR024787">
    <property type="entry name" value="EcsC"/>
</dbReference>
<evidence type="ECO:0000313" key="3">
    <source>
        <dbReference type="Proteomes" id="UP000264006"/>
    </source>
</evidence>
<sequence>MKDLAESPDNTMQLSEVAYQLLEEILLIGVNGAGPLGSARTVAEEAMRRHDSKDRAIRSLIRMHVQLAGAQGFLTNLGGFLTLPVALPANIGACYILQTRLAASIAIVHGQDPAEEQVRSALLLCLLGNTAAEAAKKVGVQIGQKVAMNAIKKLPIEVLRAINKKIGFMLLTKYGSKRGVIVLAKGVPVVGGAVGGGFDATSTYAVGRYAASMFGDQEGSDDALVDASDDVLVDASAVDVPLTDPNPTTRGLPDASSGRQRPVAAGGNDQGGDDSPADGFAGGGHRP</sequence>
<protein>
    <recommendedName>
        <fullName evidence="4">EcsC protein family protein</fullName>
    </recommendedName>
</protein>
<keyword evidence="2" id="KW-0614">Plasmid</keyword>
<dbReference type="Pfam" id="PF12787">
    <property type="entry name" value="EcsC"/>
    <property type="match status" value="1"/>
</dbReference>
<dbReference type="Proteomes" id="UP000264006">
    <property type="component" value="Plasmid pEDY32-46I"/>
</dbReference>